<organism evidence="1 2">
    <name type="scientific">Cinara cedri</name>
    <dbReference type="NCBI Taxonomy" id="506608"/>
    <lineage>
        <taxon>Eukaryota</taxon>
        <taxon>Metazoa</taxon>
        <taxon>Ecdysozoa</taxon>
        <taxon>Arthropoda</taxon>
        <taxon>Hexapoda</taxon>
        <taxon>Insecta</taxon>
        <taxon>Pterygota</taxon>
        <taxon>Neoptera</taxon>
        <taxon>Paraneoptera</taxon>
        <taxon>Hemiptera</taxon>
        <taxon>Sternorrhyncha</taxon>
        <taxon>Aphidomorpha</taxon>
        <taxon>Aphidoidea</taxon>
        <taxon>Aphididae</taxon>
        <taxon>Lachninae</taxon>
        <taxon>Cinara</taxon>
    </lineage>
</organism>
<keyword evidence="2" id="KW-1185">Reference proteome</keyword>
<dbReference type="AlphaFoldDB" id="A0A5E4N4R6"/>
<name>A0A5E4N4R6_9HEMI</name>
<evidence type="ECO:0000313" key="1">
    <source>
        <dbReference type="EMBL" id="VVC38798.1"/>
    </source>
</evidence>
<dbReference type="Proteomes" id="UP000325440">
    <property type="component" value="Unassembled WGS sequence"/>
</dbReference>
<gene>
    <name evidence="1" type="ORF">CINCED_3A017820</name>
</gene>
<evidence type="ECO:0000313" key="2">
    <source>
        <dbReference type="Proteomes" id="UP000325440"/>
    </source>
</evidence>
<proteinExistence type="predicted"/>
<accession>A0A5E4N4R6</accession>
<protein>
    <submittedName>
        <fullName evidence="1">SMAD domain-like</fullName>
    </submittedName>
</protein>
<reference evidence="1 2" key="1">
    <citation type="submission" date="2019-08" db="EMBL/GenBank/DDBJ databases">
        <authorList>
            <person name="Alioto T."/>
            <person name="Alioto T."/>
            <person name="Gomez Garrido J."/>
        </authorList>
    </citation>
    <scope>NUCLEOTIDE SEQUENCE [LARGE SCALE GENOMIC DNA]</scope>
</reference>
<dbReference type="EMBL" id="CABPRJ010001500">
    <property type="protein sequence ID" value="VVC38798.1"/>
    <property type="molecule type" value="Genomic_DNA"/>
</dbReference>
<sequence length="229" mass="26993">MGSGSSSIRNQLPDVKETVRVLDEENRDEFELLSDSESDDDEIIDADDPKSLNREILMIGPNVTVLQKIKEINHTSEILVDIKVDDFFMREYMPNKSKIEVRIKDNGLYWDVPNMEQYLYFKWYSDNVNNEYDCTMKKDGAEVSMSTTNVHVWNMRQKVAIDMTIFVNLHYKNRETDHKLNTYKVTPSANIKIKSKEFNELYYEKFHIKRYSYTITINVNYLQIPGSTK</sequence>